<reference evidence="6 7" key="1">
    <citation type="submission" date="2020-10" db="EMBL/GenBank/DDBJ databases">
        <title>Sequencing the genomes of 1000 actinobacteria strains.</title>
        <authorList>
            <person name="Klenk H.-P."/>
        </authorList>
    </citation>
    <scope>NUCLEOTIDE SEQUENCE [LARGE SCALE GENOMIC DNA]</scope>
    <source>
        <strain evidence="6 7">DSM 7307</strain>
    </source>
</reference>
<evidence type="ECO:0000259" key="5">
    <source>
        <dbReference type="PROSITE" id="PS50931"/>
    </source>
</evidence>
<dbReference type="GO" id="GO:0003677">
    <property type="term" value="F:DNA binding"/>
    <property type="evidence" value="ECO:0007669"/>
    <property type="project" value="UniProtKB-KW"/>
</dbReference>
<feature type="domain" description="HTH lysR-type" evidence="5">
    <location>
        <begin position="1"/>
        <end position="59"/>
    </location>
</feature>
<dbReference type="InterPro" id="IPR058163">
    <property type="entry name" value="LysR-type_TF_proteobact-type"/>
</dbReference>
<dbReference type="CDD" id="cd08422">
    <property type="entry name" value="PBP2_CrgA_like"/>
    <property type="match status" value="1"/>
</dbReference>
<comment type="similarity">
    <text evidence="1">Belongs to the LysR transcriptional regulatory family.</text>
</comment>
<keyword evidence="4" id="KW-0804">Transcription</keyword>
<organism evidence="6 7">
    <name type="scientific">Rhizobium viscosum</name>
    <name type="common">Arthrobacter viscosus</name>
    <dbReference type="NCBI Taxonomy" id="1673"/>
    <lineage>
        <taxon>Bacteria</taxon>
        <taxon>Pseudomonadati</taxon>
        <taxon>Pseudomonadota</taxon>
        <taxon>Alphaproteobacteria</taxon>
        <taxon>Hyphomicrobiales</taxon>
        <taxon>Rhizobiaceae</taxon>
        <taxon>Rhizobium/Agrobacterium group</taxon>
        <taxon>Rhizobium</taxon>
    </lineage>
</organism>
<keyword evidence="7" id="KW-1185">Reference proteome</keyword>
<dbReference type="PANTHER" id="PTHR30537:SF5">
    <property type="entry name" value="HTH-TYPE TRANSCRIPTIONAL ACTIVATOR TTDR-RELATED"/>
    <property type="match status" value="1"/>
</dbReference>
<evidence type="ECO:0000256" key="2">
    <source>
        <dbReference type="ARBA" id="ARBA00023015"/>
    </source>
</evidence>
<dbReference type="PROSITE" id="PS50931">
    <property type="entry name" value="HTH_LYSR"/>
    <property type="match status" value="1"/>
</dbReference>
<dbReference type="EMBL" id="JADBEC010000001">
    <property type="protein sequence ID" value="MBE1504262.1"/>
    <property type="molecule type" value="Genomic_DNA"/>
</dbReference>
<dbReference type="SUPFAM" id="SSF46785">
    <property type="entry name" value="Winged helix' DNA-binding domain"/>
    <property type="match status" value="1"/>
</dbReference>
<dbReference type="Gene3D" id="3.40.190.290">
    <property type="match status" value="1"/>
</dbReference>
<sequence>MERLDDLEAFLAIAEKGGQTAAARHLRRSLQSINRSLAALEQSVGVELVRRTTRHSYLTEAGRTFYDRVKPALAEINDARLEAADARSEPAGLLRIAAPVLFAPTYVLPAITAFMERHPAIEIQLKVSDRMVDLLEEGLDLAVRIRDMADSSLKARRLGDLRAVVFGSPAYFATHGRPEHPDDLIRHQCILRHAEGSGETWTFRIGGRRKAVRVHGRFGSDSAAATHAAVAGGLGIGLTPLWQIRSLVDEGAVELVLEDFEDSKIPIYAVWPSGKIPLAKTRLFVDELAARLKRERL</sequence>
<comment type="caution">
    <text evidence="6">The sequence shown here is derived from an EMBL/GenBank/DDBJ whole genome shotgun (WGS) entry which is preliminary data.</text>
</comment>
<dbReference type="Proteomes" id="UP000620262">
    <property type="component" value="Unassembled WGS sequence"/>
</dbReference>
<evidence type="ECO:0000313" key="7">
    <source>
        <dbReference type="Proteomes" id="UP000620262"/>
    </source>
</evidence>
<gene>
    <name evidence="6" type="ORF">H4W29_001443</name>
</gene>
<keyword evidence="2" id="KW-0805">Transcription regulation</keyword>
<dbReference type="Pfam" id="PF03466">
    <property type="entry name" value="LysR_substrate"/>
    <property type="match status" value="1"/>
</dbReference>
<keyword evidence="3 6" id="KW-0238">DNA-binding</keyword>
<dbReference type="InterPro" id="IPR000847">
    <property type="entry name" value="LysR_HTH_N"/>
</dbReference>
<dbReference type="InterPro" id="IPR005119">
    <property type="entry name" value="LysR_subst-bd"/>
</dbReference>
<proteinExistence type="inferred from homology"/>
<dbReference type="RefSeq" id="WP_192728318.1">
    <property type="nucleotide sequence ID" value="NZ_BAAAVL010000001.1"/>
</dbReference>
<dbReference type="SUPFAM" id="SSF53850">
    <property type="entry name" value="Periplasmic binding protein-like II"/>
    <property type="match status" value="1"/>
</dbReference>
<evidence type="ECO:0000256" key="4">
    <source>
        <dbReference type="ARBA" id="ARBA00023163"/>
    </source>
</evidence>
<dbReference type="PANTHER" id="PTHR30537">
    <property type="entry name" value="HTH-TYPE TRANSCRIPTIONAL REGULATOR"/>
    <property type="match status" value="1"/>
</dbReference>
<evidence type="ECO:0000256" key="3">
    <source>
        <dbReference type="ARBA" id="ARBA00023125"/>
    </source>
</evidence>
<name>A0ABR9IMX3_RHIVS</name>
<evidence type="ECO:0000256" key="1">
    <source>
        <dbReference type="ARBA" id="ARBA00009437"/>
    </source>
</evidence>
<protein>
    <submittedName>
        <fullName evidence="6">DNA-binding transcriptional LysR family regulator</fullName>
    </submittedName>
</protein>
<accession>A0ABR9IMX3</accession>
<evidence type="ECO:0000313" key="6">
    <source>
        <dbReference type="EMBL" id="MBE1504262.1"/>
    </source>
</evidence>
<dbReference type="InterPro" id="IPR036390">
    <property type="entry name" value="WH_DNA-bd_sf"/>
</dbReference>
<dbReference type="Gene3D" id="1.10.10.10">
    <property type="entry name" value="Winged helix-like DNA-binding domain superfamily/Winged helix DNA-binding domain"/>
    <property type="match status" value="1"/>
</dbReference>
<dbReference type="Pfam" id="PF00126">
    <property type="entry name" value="HTH_1"/>
    <property type="match status" value="1"/>
</dbReference>
<dbReference type="InterPro" id="IPR036388">
    <property type="entry name" value="WH-like_DNA-bd_sf"/>
</dbReference>